<dbReference type="AlphaFoldDB" id="A0AAE4Z7C2"/>
<dbReference type="PANTHER" id="PTHR48090">
    <property type="entry name" value="UNDECAPRENYL-PHOSPHATE 4-DEOXY-4-FORMAMIDO-L-ARABINOSE TRANSFERASE-RELATED"/>
    <property type="match status" value="1"/>
</dbReference>
<reference evidence="2 3" key="1">
    <citation type="submission" date="2020-01" db="EMBL/GenBank/DDBJ databases">
        <title>Genomes assembled from Gulf of Kutch pelagic sediment metagenomes.</title>
        <authorList>
            <person name="Chandrashekar M."/>
            <person name="Mahajan M.S."/>
            <person name="Dave K.J."/>
            <person name="Vatsa P."/>
            <person name="Nathani N.M."/>
        </authorList>
    </citation>
    <scope>NUCLEOTIDE SEQUENCE [LARGE SCALE GENOMIC DNA]</scope>
    <source>
        <strain evidence="2">KS3-K002</strain>
    </source>
</reference>
<dbReference type="PANTHER" id="PTHR48090:SF7">
    <property type="entry name" value="RFBJ PROTEIN"/>
    <property type="match status" value="1"/>
</dbReference>
<evidence type="ECO:0000313" key="3">
    <source>
        <dbReference type="Proteomes" id="UP000702544"/>
    </source>
</evidence>
<feature type="domain" description="Glycosyltransferase 2-like" evidence="1">
    <location>
        <begin position="1"/>
        <end position="110"/>
    </location>
</feature>
<proteinExistence type="predicted"/>
<organism evidence="2 3">
    <name type="scientific">Candidatus Kutchimonas denitrificans</name>
    <dbReference type="NCBI Taxonomy" id="3056748"/>
    <lineage>
        <taxon>Bacteria</taxon>
        <taxon>Pseudomonadati</taxon>
        <taxon>Gemmatimonadota</taxon>
        <taxon>Gemmatimonadia</taxon>
        <taxon>Candidatus Palauibacterales</taxon>
        <taxon>Candidatus Palauibacteraceae</taxon>
        <taxon>Candidatus Kutchimonas</taxon>
    </lineage>
</organism>
<dbReference type="Gene3D" id="3.90.550.10">
    <property type="entry name" value="Spore Coat Polysaccharide Biosynthesis Protein SpsA, Chain A"/>
    <property type="match status" value="1"/>
</dbReference>
<dbReference type="InterPro" id="IPR001173">
    <property type="entry name" value="Glyco_trans_2-like"/>
</dbReference>
<dbReference type="CDD" id="cd04179">
    <property type="entry name" value="DPM_DPG-synthase_like"/>
    <property type="match status" value="1"/>
</dbReference>
<protein>
    <submittedName>
        <fullName evidence="2">Glycosyltransferase family 2 protein</fullName>
    </submittedName>
</protein>
<dbReference type="InterPro" id="IPR029044">
    <property type="entry name" value="Nucleotide-diphossugar_trans"/>
</dbReference>
<evidence type="ECO:0000259" key="1">
    <source>
        <dbReference type="Pfam" id="PF00535"/>
    </source>
</evidence>
<dbReference type="InterPro" id="IPR050256">
    <property type="entry name" value="Glycosyltransferase_2"/>
</dbReference>
<dbReference type="EMBL" id="JAACAK010000063">
    <property type="protein sequence ID" value="NIR75099.1"/>
    <property type="molecule type" value="Genomic_DNA"/>
</dbReference>
<dbReference type="Pfam" id="PF00535">
    <property type="entry name" value="Glycos_transf_2"/>
    <property type="match status" value="1"/>
</dbReference>
<sequence length="228" mass="23880">MPALNEEGVIGATLDSIPAGLVDVVYVADNGSRDGTAAEARAHGARTVREERRGYGSACQAALRALAGSGGADVVVFLDADGSEPAEELGAVLAPIVAVAADLVIGCRRFGATPAHVSIGNRLACAILRWLAGHRFHDLGPLRAIRFGALQRLALRDPDYGWNVEMQARALAVGLRVVEVPISHRARRAGSSKISGSLTGTLKAGAKIIVTAVREGWHARRALRARDS</sequence>
<name>A0AAE4Z7C2_9BACT</name>
<dbReference type="Proteomes" id="UP000702544">
    <property type="component" value="Unassembled WGS sequence"/>
</dbReference>
<gene>
    <name evidence="2" type="ORF">GWO12_08315</name>
</gene>
<accession>A0AAE4Z7C2</accession>
<dbReference type="SUPFAM" id="SSF53448">
    <property type="entry name" value="Nucleotide-diphospho-sugar transferases"/>
    <property type="match status" value="1"/>
</dbReference>
<comment type="caution">
    <text evidence="2">The sequence shown here is derived from an EMBL/GenBank/DDBJ whole genome shotgun (WGS) entry which is preliminary data.</text>
</comment>
<evidence type="ECO:0000313" key="2">
    <source>
        <dbReference type="EMBL" id="NIR75099.1"/>
    </source>
</evidence>